<dbReference type="InterPro" id="IPR051846">
    <property type="entry name" value="SH2_domain_adapters"/>
</dbReference>
<feature type="compositionally biased region" description="Basic and acidic residues" evidence="6">
    <location>
        <begin position="209"/>
        <end position="231"/>
    </location>
</feature>
<dbReference type="Pfam" id="PF00017">
    <property type="entry name" value="SH2"/>
    <property type="match status" value="1"/>
</dbReference>
<dbReference type="Proteomes" id="UP000193380">
    <property type="component" value="Unassembled WGS sequence"/>
</dbReference>
<dbReference type="FunFam" id="3.30.505.10:FF:000058">
    <property type="entry name" value="SH2 domain-containing adapter protein D"/>
    <property type="match status" value="1"/>
</dbReference>
<comment type="function">
    <text evidence="3">May function as an adapter protein.</text>
</comment>
<sequence>MAKWLKDYLNFGSRRDAPQLPHPDNTESEILRAYRAQKDLDFEDPYQSAEKSQNGCYGGCRGTVSLHAFPALASVLPNDAEVKVVSPKHRLIKVDSQEFRRSKVPVSPVTIHQEPVLPSAPTVVGDSDTDYSDPFDARPPHHQSYPGLRHSSSYMEPFEAQRVITELQRGRPGVGNGRSGAGIGDQLYDDPYDERTRHRHRGAPPQQQGREESRLPQDDERPAEEYDQPWEWKKDNLSKALAVKFEGAEWEKSLAQSDQARLPRTSPTAPGGAASLLRPGDTTPVLGERVDPCLPLERQVWYHGSVSRVEAETLLTLCKESSYLVRKSQACPQDYSLSLRSCQGFMHMKFTRSSESRYVLGENSPPFSSVPEVIHYYTMHKLPIRGAEHLSLLYPVIVQTL</sequence>
<feature type="compositionally biased region" description="Gly residues" evidence="6">
    <location>
        <begin position="172"/>
        <end position="183"/>
    </location>
</feature>
<feature type="region of interest" description="Disordered" evidence="6">
    <location>
        <begin position="254"/>
        <end position="284"/>
    </location>
</feature>
<keyword evidence="1" id="KW-0597">Phosphoprotein</keyword>
<dbReference type="EMBL" id="FR905500">
    <property type="protein sequence ID" value="CDQ79771.1"/>
    <property type="molecule type" value="Genomic_DNA"/>
</dbReference>
<evidence type="ECO:0000256" key="2">
    <source>
        <dbReference type="ARBA" id="ARBA00022999"/>
    </source>
</evidence>
<dbReference type="InterPro" id="IPR000980">
    <property type="entry name" value="SH2"/>
</dbReference>
<evidence type="ECO:0000256" key="1">
    <source>
        <dbReference type="ARBA" id="ARBA00022553"/>
    </source>
</evidence>
<gene>
    <name evidence="8" type="ORF">GSONMT00034449001</name>
</gene>
<dbReference type="PaxDb" id="8022-A0A060XK05"/>
<reference evidence="8" key="2">
    <citation type="submission" date="2014-03" db="EMBL/GenBank/DDBJ databases">
        <authorList>
            <person name="Genoscope - CEA"/>
        </authorList>
    </citation>
    <scope>NUCLEOTIDE SEQUENCE</scope>
</reference>
<feature type="region of interest" description="Disordered" evidence="6">
    <location>
        <begin position="169"/>
        <end position="231"/>
    </location>
</feature>
<evidence type="ECO:0000256" key="6">
    <source>
        <dbReference type="SAM" id="MobiDB-lite"/>
    </source>
</evidence>
<dbReference type="SMART" id="SM00252">
    <property type="entry name" value="SH2"/>
    <property type="match status" value="1"/>
</dbReference>
<dbReference type="Gene3D" id="3.30.505.10">
    <property type="entry name" value="SH2 domain"/>
    <property type="match status" value="1"/>
</dbReference>
<protein>
    <recommendedName>
        <fullName evidence="4">SH2 domain-containing adapter protein D</fullName>
    </recommendedName>
</protein>
<accession>A0A060XK05</accession>
<evidence type="ECO:0000256" key="5">
    <source>
        <dbReference type="PROSITE-ProRule" id="PRU00191"/>
    </source>
</evidence>
<feature type="domain" description="SH2" evidence="7">
    <location>
        <begin position="301"/>
        <end position="396"/>
    </location>
</feature>
<evidence type="ECO:0000259" key="7">
    <source>
        <dbReference type="PROSITE" id="PS50001"/>
    </source>
</evidence>
<dbReference type="PROSITE" id="PS50001">
    <property type="entry name" value="SH2"/>
    <property type="match status" value="1"/>
</dbReference>
<name>A0A060XK05_ONCMY</name>
<evidence type="ECO:0000313" key="8">
    <source>
        <dbReference type="EMBL" id="CDQ79771.1"/>
    </source>
</evidence>
<dbReference type="PANTHER" id="PTHR15127:SF33">
    <property type="entry name" value="SH2 DOMAIN-CONTAINING ADAPTER PROTEIN D"/>
    <property type="match status" value="1"/>
</dbReference>
<dbReference type="PANTHER" id="PTHR15127">
    <property type="entry name" value="HEAVYWEIGHT, ISOFORM A"/>
    <property type="match status" value="1"/>
</dbReference>
<evidence type="ECO:0000256" key="3">
    <source>
        <dbReference type="ARBA" id="ARBA00057390"/>
    </source>
</evidence>
<proteinExistence type="predicted"/>
<dbReference type="AlphaFoldDB" id="A0A060XK05"/>
<reference evidence="8" key="1">
    <citation type="journal article" date="2014" name="Nat. Commun.">
        <title>The rainbow trout genome provides novel insights into evolution after whole-genome duplication in vertebrates.</title>
        <authorList>
            <person name="Berthelot C."/>
            <person name="Brunet F."/>
            <person name="Chalopin D."/>
            <person name="Juanchich A."/>
            <person name="Bernard M."/>
            <person name="Noel B."/>
            <person name="Bento P."/>
            <person name="Da Silva C."/>
            <person name="Labadie K."/>
            <person name="Alberti A."/>
            <person name="Aury J.M."/>
            <person name="Louis A."/>
            <person name="Dehais P."/>
            <person name="Bardou P."/>
            <person name="Montfort J."/>
            <person name="Klopp C."/>
            <person name="Cabau C."/>
            <person name="Gaspin C."/>
            <person name="Thorgaard G.H."/>
            <person name="Boussaha M."/>
            <person name="Quillet E."/>
            <person name="Guyomard R."/>
            <person name="Galiana D."/>
            <person name="Bobe J."/>
            <person name="Volff J.N."/>
            <person name="Genet C."/>
            <person name="Wincker P."/>
            <person name="Jaillon O."/>
            <person name="Roest Crollius H."/>
            <person name="Guiguen Y."/>
        </authorList>
    </citation>
    <scope>NUCLEOTIDE SEQUENCE [LARGE SCALE GENOMIC DNA]</scope>
</reference>
<dbReference type="CDD" id="cd09945">
    <property type="entry name" value="SH2_SHB_SHD_SHE_SHF_like"/>
    <property type="match status" value="1"/>
</dbReference>
<dbReference type="STRING" id="8022.A0A060XK05"/>
<evidence type="ECO:0000313" key="9">
    <source>
        <dbReference type="Proteomes" id="UP000193380"/>
    </source>
</evidence>
<dbReference type="PRINTS" id="PR00401">
    <property type="entry name" value="SH2DOMAIN"/>
</dbReference>
<organism evidence="8 9">
    <name type="scientific">Oncorhynchus mykiss</name>
    <name type="common">Rainbow trout</name>
    <name type="synonym">Salmo gairdneri</name>
    <dbReference type="NCBI Taxonomy" id="8022"/>
    <lineage>
        <taxon>Eukaryota</taxon>
        <taxon>Metazoa</taxon>
        <taxon>Chordata</taxon>
        <taxon>Craniata</taxon>
        <taxon>Vertebrata</taxon>
        <taxon>Euteleostomi</taxon>
        <taxon>Actinopterygii</taxon>
        <taxon>Neopterygii</taxon>
        <taxon>Teleostei</taxon>
        <taxon>Protacanthopterygii</taxon>
        <taxon>Salmoniformes</taxon>
        <taxon>Salmonidae</taxon>
        <taxon>Salmoninae</taxon>
        <taxon>Oncorhynchus</taxon>
    </lineage>
</organism>
<evidence type="ECO:0000256" key="4">
    <source>
        <dbReference type="ARBA" id="ARBA00074794"/>
    </source>
</evidence>
<dbReference type="GO" id="GO:0001784">
    <property type="term" value="F:phosphotyrosine residue binding"/>
    <property type="evidence" value="ECO:0007669"/>
    <property type="project" value="TreeGrafter"/>
</dbReference>
<keyword evidence="2 5" id="KW-0727">SH2 domain</keyword>
<dbReference type="InterPro" id="IPR036860">
    <property type="entry name" value="SH2_dom_sf"/>
</dbReference>
<dbReference type="SUPFAM" id="SSF55550">
    <property type="entry name" value="SH2 domain"/>
    <property type="match status" value="1"/>
</dbReference>